<dbReference type="Pfam" id="PF00353">
    <property type="entry name" value="HemolysinCabind"/>
    <property type="match status" value="5"/>
</dbReference>
<evidence type="ECO:0000256" key="10">
    <source>
        <dbReference type="ARBA" id="ARBA00022833"/>
    </source>
</evidence>
<dbReference type="PANTHER" id="PTHR38340:SF1">
    <property type="entry name" value="S-LAYER PROTEIN"/>
    <property type="match status" value="1"/>
</dbReference>
<dbReference type="PANTHER" id="PTHR38340">
    <property type="entry name" value="S-LAYER PROTEIN"/>
    <property type="match status" value="1"/>
</dbReference>
<feature type="domain" description="Peptidase metallopeptidase" evidence="13">
    <location>
        <begin position="13"/>
        <end position="200"/>
    </location>
</feature>
<keyword evidence="8" id="KW-0677">Repeat</keyword>
<keyword evidence="4" id="KW-0964">Secreted</keyword>
<dbReference type="AlphaFoldDB" id="A0A2K9F5S9"/>
<dbReference type="GO" id="GO:0004222">
    <property type="term" value="F:metalloendopeptidase activity"/>
    <property type="evidence" value="ECO:0007669"/>
    <property type="project" value="InterPro"/>
</dbReference>
<evidence type="ECO:0000256" key="2">
    <source>
        <dbReference type="ARBA" id="ARBA00004613"/>
    </source>
</evidence>
<dbReference type="PRINTS" id="PR00313">
    <property type="entry name" value="CABNDNGRPT"/>
</dbReference>
<evidence type="ECO:0000256" key="7">
    <source>
        <dbReference type="ARBA" id="ARBA00022723"/>
    </source>
</evidence>
<comment type="similarity">
    <text evidence="3">Belongs to the peptidase M10B family.</text>
</comment>
<dbReference type="InterPro" id="IPR011049">
    <property type="entry name" value="Serralysin-like_metalloprot_C"/>
</dbReference>
<reference evidence="14 15" key="1">
    <citation type="submission" date="2017-12" db="EMBL/GenBank/DDBJ databases">
        <authorList>
            <person name="Hurst M.R.H."/>
        </authorList>
    </citation>
    <scope>NUCLEOTIDE SEQUENCE [LARGE SCALE GENOMIC DNA]</scope>
    <source>
        <strain evidence="14 15">BM15</strain>
    </source>
</reference>
<dbReference type="GO" id="GO:0008270">
    <property type="term" value="F:zinc ion binding"/>
    <property type="evidence" value="ECO:0007669"/>
    <property type="project" value="InterPro"/>
</dbReference>
<evidence type="ECO:0000259" key="13">
    <source>
        <dbReference type="SMART" id="SM00235"/>
    </source>
</evidence>
<keyword evidence="7" id="KW-0479">Metal-binding</keyword>
<dbReference type="Proteomes" id="UP000233742">
    <property type="component" value="Chromosome"/>
</dbReference>
<organism evidence="14 15">
    <name type="scientific">Paracoccus tegillarcae</name>
    <dbReference type="NCBI Taxonomy" id="1529068"/>
    <lineage>
        <taxon>Bacteria</taxon>
        <taxon>Pseudomonadati</taxon>
        <taxon>Pseudomonadota</taxon>
        <taxon>Alphaproteobacteria</taxon>
        <taxon>Rhodobacterales</taxon>
        <taxon>Paracoccaceae</taxon>
        <taxon>Paracoccus</taxon>
    </lineage>
</organism>
<dbReference type="Gene3D" id="2.150.10.10">
    <property type="entry name" value="Serralysin-like metalloprotease, C-terminal"/>
    <property type="match status" value="3"/>
</dbReference>
<dbReference type="OrthoDB" id="733404at2"/>
<dbReference type="KEGG" id="paro:CUV01_15150"/>
<keyword evidence="12" id="KW-0472">Membrane</keyword>
<dbReference type="InterPro" id="IPR024079">
    <property type="entry name" value="MetalloPept_cat_dom_sf"/>
</dbReference>
<evidence type="ECO:0000313" key="14">
    <source>
        <dbReference type="EMBL" id="AUH34541.1"/>
    </source>
</evidence>
<dbReference type="GO" id="GO:0005576">
    <property type="term" value="C:extracellular region"/>
    <property type="evidence" value="ECO:0007669"/>
    <property type="project" value="UniProtKB-SubCell"/>
</dbReference>
<dbReference type="InterPro" id="IPR018511">
    <property type="entry name" value="Hemolysin-typ_Ca-bd_CS"/>
</dbReference>
<keyword evidence="6" id="KW-0645">Protease</keyword>
<evidence type="ECO:0000256" key="5">
    <source>
        <dbReference type="ARBA" id="ARBA00022656"/>
    </source>
</evidence>
<dbReference type="InterPro" id="IPR003995">
    <property type="entry name" value="RTX_toxin_determinant-A"/>
</dbReference>
<keyword evidence="15" id="KW-1185">Reference proteome</keyword>
<protein>
    <recommendedName>
        <fullName evidence="13">Peptidase metallopeptidase domain-containing protein</fullName>
    </recommendedName>
</protein>
<evidence type="ECO:0000256" key="11">
    <source>
        <dbReference type="ARBA" id="ARBA00023026"/>
    </source>
</evidence>
<proteinExistence type="inferred from homology"/>
<dbReference type="PROSITE" id="PS00330">
    <property type="entry name" value="HEMOLYSIN_CALCIUM"/>
    <property type="match status" value="2"/>
</dbReference>
<dbReference type="SUPFAM" id="SSF51120">
    <property type="entry name" value="beta-Roll"/>
    <property type="match status" value="2"/>
</dbReference>
<dbReference type="InterPro" id="IPR001818">
    <property type="entry name" value="Pept_M10_metallopeptidase"/>
</dbReference>
<accession>A0A2K9F5S9</accession>
<name>A0A2K9F5S9_9RHOB</name>
<dbReference type="GO" id="GO:0005509">
    <property type="term" value="F:calcium ion binding"/>
    <property type="evidence" value="ECO:0007669"/>
    <property type="project" value="InterPro"/>
</dbReference>
<dbReference type="PRINTS" id="PR01488">
    <property type="entry name" value="RTXTOXINA"/>
</dbReference>
<dbReference type="SMART" id="SM00235">
    <property type="entry name" value="ZnMc"/>
    <property type="match status" value="1"/>
</dbReference>
<dbReference type="GO" id="GO:0006508">
    <property type="term" value="P:proteolysis"/>
    <property type="evidence" value="ECO:0007669"/>
    <property type="project" value="UniProtKB-KW"/>
</dbReference>
<dbReference type="RefSeq" id="WP_101461202.1">
    <property type="nucleotide sequence ID" value="NZ_CP025408.1"/>
</dbReference>
<evidence type="ECO:0000256" key="12">
    <source>
        <dbReference type="ARBA" id="ARBA00023136"/>
    </source>
</evidence>
<dbReference type="SUPFAM" id="SSF55486">
    <property type="entry name" value="Metalloproteases ('zincins'), catalytic domain"/>
    <property type="match status" value="1"/>
</dbReference>
<dbReference type="Pfam" id="PF00413">
    <property type="entry name" value="Peptidase_M10"/>
    <property type="match status" value="1"/>
</dbReference>
<evidence type="ECO:0000256" key="8">
    <source>
        <dbReference type="ARBA" id="ARBA00022737"/>
    </source>
</evidence>
<comment type="subcellular location">
    <subcellularLocation>
        <location evidence="1">Membrane</location>
    </subcellularLocation>
    <subcellularLocation>
        <location evidence="2">Secreted</location>
    </subcellularLocation>
</comment>
<evidence type="ECO:0000313" key="15">
    <source>
        <dbReference type="Proteomes" id="UP000233742"/>
    </source>
</evidence>
<evidence type="ECO:0000256" key="3">
    <source>
        <dbReference type="ARBA" id="ARBA00009490"/>
    </source>
</evidence>
<dbReference type="Gene3D" id="3.40.390.10">
    <property type="entry name" value="Collagenase (Catalytic Domain)"/>
    <property type="match status" value="1"/>
</dbReference>
<evidence type="ECO:0000256" key="1">
    <source>
        <dbReference type="ARBA" id="ARBA00004370"/>
    </source>
</evidence>
<dbReference type="InterPro" id="IPR001343">
    <property type="entry name" value="Hemolysn_Ca-bd"/>
</dbReference>
<dbReference type="InterPro" id="IPR006026">
    <property type="entry name" value="Peptidase_Metallo"/>
</dbReference>
<dbReference type="GO" id="GO:0090729">
    <property type="term" value="F:toxin activity"/>
    <property type="evidence" value="ECO:0007669"/>
    <property type="project" value="UniProtKB-KW"/>
</dbReference>
<evidence type="ECO:0000256" key="9">
    <source>
        <dbReference type="ARBA" id="ARBA00022801"/>
    </source>
</evidence>
<sequence length="551" mass="58359">MPYVSDFTALTTGESRWNKADRLGTPTVVTYTFLDNGELPSLREHPPAYFFEDNVYRSMTGHQRGAVNKALDHYEAETGLVFVEVSDPEDASIKFLANRSTDDSATSWAYFPDTTTSNGDAYLGSVYATITFNPDMPETLDWSAGGPLYTLIVHEIGHAVGLEHPHDGMDDVYLTASKDNHDHTIMSYNWEWEGDATGRSRDTLAPLDLDALHYLYGEDADFSATWNAAGGFLVIAGTGGSDAFTAGRAPSLLRGGAGNDRITGAQFNDTLLGGVGDDRMDGGAGSDRLYADAGADRVYGGGAADTLTGGNGADYLHGQQGNDLIYGDEWGDTLIGAMGDDKVYGGAGNDLLTGDSGDDSLFGNIHHDTLRGGAGDDRLWGEQGADVLYGGDGHDSMFGGYDDDWLFGEFGDDLLDGGGGADALFGGDGYDRLLGRAGHDSLTGGNGSDILDGGDGRDRLNGQAGNDILRGGSAADVFVFGNGSGMDRIVDWQNGVDQIDLGGVNGFDDFSNVSDSARQNGDNVIIDLTGSSRIVIENAQLWQLDEGDFIF</sequence>
<dbReference type="GO" id="GO:0031012">
    <property type="term" value="C:extracellular matrix"/>
    <property type="evidence" value="ECO:0007669"/>
    <property type="project" value="InterPro"/>
</dbReference>
<evidence type="ECO:0000256" key="4">
    <source>
        <dbReference type="ARBA" id="ARBA00022525"/>
    </source>
</evidence>
<gene>
    <name evidence="14" type="ORF">CUV01_15150</name>
</gene>
<dbReference type="GO" id="GO:0016020">
    <property type="term" value="C:membrane"/>
    <property type="evidence" value="ECO:0007669"/>
    <property type="project" value="UniProtKB-SubCell"/>
</dbReference>
<keyword evidence="5" id="KW-0800">Toxin</keyword>
<dbReference type="EMBL" id="CP025408">
    <property type="protein sequence ID" value="AUH34541.1"/>
    <property type="molecule type" value="Genomic_DNA"/>
</dbReference>
<dbReference type="InterPro" id="IPR050557">
    <property type="entry name" value="RTX_toxin/Mannuronan_C5-epim"/>
</dbReference>
<keyword evidence="9" id="KW-0378">Hydrolase</keyword>
<evidence type="ECO:0000256" key="6">
    <source>
        <dbReference type="ARBA" id="ARBA00022670"/>
    </source>
</evidence>
<keyword evidence="11" id="KW-0843">Virulence</keyword>
<keyword evidence="10" id="KW-0862">Zinc</keyword>